<evidence type="ECO:0000313" key="3">
    <source>
        <dbReference type="Proteomes" id="UP001465755"/>
    </source>
</evidence>
<dbReference type="AlphaFoldDB" id="A0AAW1NLQ1"/>
<gene>
    <name evidence="2" type="ORF">WJX73_009195</name>
</gene>
<feature type="compositionally biased region" description="Basic and acidic residues" evidence="1">
    <location>
        <begin position="132"/>
        <end position="141"/>
    </location>
</feature>
<name>A0AAW1NLQ1_9CHLO</name>
<dbReference type="EMBL" id="JALJOQ010000308">
    <property type="protein sequence ID" value="KAK9785347.1"/>
    <property type="molecule type" value="Genomic_DNA"/>
</dbReference>
<feature type="region of interest" description="Disordered" evidence="1">
    <location>
        <begin position="104"/>
        <end position="225"/>
    </location>
</feature>
<accession>A0AAW1NLQ1</accession>
<comment type="caution">
    <text evidence="2">The sequence shown here is derived from an EMBL/GenBank/DDBJ whole genome shotgun (WGS) entry which is preliminary data.</text>
</comment>
<proteinExistence type="predicted"/>
<organism evidence="2 3">
    <name type="scientific">Symbiochloris irregularis</name>
    <dbReference type="NCBI Taxonomy" id="706552"/>
    <lineage>
        <taxon>Eukaryota</taxon>
        <taxon>Viridiplantae</taxon>
        <taxon>Chlorophyta</taxon>
        <taxon>core chlorophytes</taxon>
        <taxon>Trebouxiophyceae</taxon>
        <taxon>Trebouxiales</taxon>
        <taxon>Trebouxiaceae</taxon>
        <taxon>Symbiochloris</taxon>
    </lineage>
</organism>
<sequence>MTDDVSGDHRALVKVLELSAHKSYVFFVEDLAEDAAVSPRVCAPMHPNWLTRLLFDNVGLFTGPTLHTLQPSMKPLWRMCMCMRKAALMQPLLLEWVAADSRKTPKQPSVGRIHTTTAAPRQPLLLEWPDADSDKTPKQPEEDSTSGKTSPESSKEPAKAPRTSTLNPWAAPFVPKSFSKKQPGISQHPEKLQKKVTAKVLLTPPPNGPYNRPQKNAADLQNPDR</sequence>
<reference evidence="2 3" key="1">
    <citation type="journal article" date="2024" name="Nat. Commun.">
        <title>Phylogenomics reveals the evolutionary origins of lichenization in chlorophyte algae.</title>
        <authorList>
            <person name="Puginier C."/>
            <person name="Libourel C."/>
            <person name="Otte J."/>
            <person name="Skaloud P."/>
            <person name="Haon M."/>
            <person name="Grisel S."/>
            <person name="Petersen M."/>
            <person name="Berrin J.G."/>
            <person name="Delaux P.M."/>
            <person name="Dal Grande F."/>
            <person name="Keller J."/>
        </authorList>
    </citation>
    <scope>NUCLEOTIDE SEQUENCE [LARGE SCALE GENOMIC DNA]</scope>
    <source>
        <strain evidence="2 3">SAG 2036</strain>
    </source>
</reference>
<evidence type="ECO:0000256" key="1">
    <source>
        <dbReference type="SAM" id="MobiDB-lite"/>
    </source>
</evidence>
<keyword evidence="3" id="KW-1185">Reference proteome</keyword>
<protein>
    <submittedName>
        <fullName evidence="2">Uncharacterized protein</fullName>
    </submittedName>
</protein>
<evidence type="ECO:0000313" key="2">
    <source>
        <dbReference type="EMBL" id="KAK9785347.1"/>
    </source>
</evidence>
<dbReference type="Proteomes" id="UP001465755">
    <property type="component" value="Unassembled WGS sequence"/>
</dbReference>